<dbReference type="AlphaFoldDB" id="M2U8Q5"/>
<keyword evidence="1" id="KW-0472">Membrane</keyword>
<organism evidence="2 3">
    <name type="scientific">Pacificimonas flava</name>
    <dbReference type="NCBI Taxonomy" id="1234595"/>
    <lineage>
        <taxon>Bacteria</taxon>
        <taxon>Pseudomonadati</taxon>
        <taxon>Pseudomonadota</taxon>
        <taxon>Alphaproteobacteria</taxon>
        <taxon>Sphingomonadales</taxon>
        <taxon>Sphingosinicellaceae</taxon>
        <taxon>Pacificimonas</taxon>
    </lineage>
</organism>
<dbReference type="EMBL" id="AMRV01000001">
    <property type="protein sequence ID" value="EMD84348.1"/>
    <property type="molecule type" value="Genomic_DNA"/>
</dbReference>
<evidence type="ECO:0000256" key="1">
    <source>
        <dbReference type="SAM" id="Phobius"/>
    </source>
</evidence>
<evidence type="ECO:0000313" key="3">
    <source>
        <dbReference type="Proteomes" id="UP000011717"/>
    </source>
</evidence>
<protein>
    <submittedName>
        <fullName evidence="2">Uncharacterized protein</fullName>
    </submittedName>
</protein>
<dbReference type="Proteomes" id="UP000011717">
    <property type="component" value="Unassembled WGS sequence"/>
</dbReference>
<evidence type="ECO:0000313" key="2">
    <source>
        <dbReference type="EMBL" id="EMD84348.1"/>
    </source>
</evidence>
<feature type="transmembrane region" description="Helical" evidence="1">
    <location>
        <begin position="32"/>
        <end position="49"/>
    </location>
</feature>
<feature type="transmembrane region" description="Helical" evidence="1">
    <location>
        <begin position="56"/>
        <end position="74"/>
    </location>
</feature>
<reference evidence="2 3" key="1">
    <citation type="journal article" date="2013" name="Genome Announc.">
        <title>Draft Genome Sequence of Strain JLT2015T, Belonging to the Family Sphingomonadaceae of the Alphaproteobacteria.</title>
        <authorList>
            <person name="Tang K."/>
            <person name="Liu K."/>
            <person name="Li S."/>
            <person name="Jiao N."/>
        </authorList>
    </citation>
    <scope>NUCLEOTIDE SEQUENCE [LARGE SCALE GENOMIC DNA]</scope>
    <source>
        <strain evidence="2 3">JLT2015</strain>
    </source>
</reference>
<gene>
    <name evidence="2" type="ORF">C725_0278</name>
</gene>
<keyword evidence="1" id="KW-1133">Transmembrane helix</keyword>
<feature type="transmembrane region" description="Helical" evidence="1">
    <location>
        <begin position="7"/>
        <end position="26"/>
    </location>
</feature>
<accession>M2U8Q5</accession>
<name>M2U8Q5_9SPHN</name>
<dbReference type="RefSeq" id="WP_008599675.1">
    <property type="nucleotide sequence ID" value="NZ_AMRV01000001.1"/>
</dbReference>
<proteinExistence type="predicted"/>
<keyword evidence="1" id="KW-0812">Transmembrane</keyword>
<sequence length="75" mass="7757">MLNLISLIIGLVTFLFLVVTFIFPIVGALGAWLSLAAAVVGAGIGQLALSKSGRNFNIFVMLVALLRISIGGGLI</sequence>
<comment type="caution">
    <text evidence="2">The sequence shown here is derived from an EMBL/GenBank/DDBJ whole genome shotgun (WGS) entry which is preliminary data.</text>
</comment>
<keyword evidence="3" id="KW-1185">Reference proteome</keyword>